<name>A0A6N9TX68_STRHA</name>
<evidence type="ECO:0000313" key="2">
    <source>
        <dbReference type="Proteomes" id="UP000471293"/>
    </source>
</evidence>
<dbReference type="InterPro" id="IPR032466">
    <property type="entry name" value="Metal_Hydrolase"/>
</dbReference>
<dbReference type="PANTHER" id="PTHR32027">
    <property type="entry name" value="CYTOSINE DEAMINASE"/>
    <property type="match status" value="1"/>
</dbReference>
<keyword evidence="1" id="KW-0378">Hydrolase</keyword>
<dbReference type="GO" id="GO:0016814">
    <property type="term" value="F:hydrolase activity, acting on carbon-nitrogen (but not peptide) bonds, in cyclic amidines"/>
    <property type="evidence" value="ECO:0007669"/>
    <property type="project" value="TreeGrafter"/>
</dbReference>
<dbReference type="PANTHER" id="PTHR32027:SF9">
    <property type="entry name" value="BLL3847 PROTEIN"/>
    <property type="match status" value="1"/>
</dbReference>
<dbReference type="SUPFAM" id="SSF51556">
    <property type="entry name" value="Metallo-dependent hydrolases"/>
    <property type="match status" value="1"/>
</dbReference>
<dbReference type="Gene3D" id="3.20.20.140">
    <property type="entry name" value="Metal-dependent hydrolases"/>
    <property type="match status" value="1"/>
</dbReference>
<sequence>LTADDVRRRATEAALLQLSHGATALRAQVRVTTGTGLAPLDAVLEAGRSLRGLMDLTVVAVSGPLTGRAGADGLALLRDAVDRGADVVGGRPDLDPDPGGHAEAVLGLAAGHGLPVDLHTDADDPALLAR</sequence>
<feature type="non-terminal residue" evidence="1">
    <location>
        <position position="130"/>
    </location>
</feature>
<gene>
    <name evidence="1" type="ORF">G3I29_10835</name>
</gene>
<dbReference type="AlphaFoldDB" id="A0A6N9TX68"/>
<dbReference type="EMBL" id="JAAGLQ010000218">
    <property type="protein sequence ID" value="NEA16008.1"/>
    <property type="molecule type" value="Genomic_DNA"/>
</dbReference>
<dbReference type="Proteomes" id="UP000471293">
    <property type="component" value="Unassembled WGS sequence"/>
</dbReference>
<evidence type="ECO:0000313" key="1">
    <source>
        <dbReference type="EMBL" id="NEA16008.1"/>
    </source>
</evidence>
<proteinExistence type="predicted"/>
<organism evidence="1 2">
    <name type="scientific">Streptomyces halstedii</name>
    <dbReference type="NCBI Taxonomy" id="1944"/>
    <lineage>
        <taxon>Bacteria</taxon>
        <taxon>Bacillati</taxon>
        <taxon>Actinomycetota</taxon>
        <taxon>Actinomycetes</taxon>
        <taxon>Kitasatosporales</taxon>
        <taxon>Streptomycetaceae</taxon>
        <taxon>Streptomyces</taxon>
    </lineage>
</organism>
<reference evidence="1 2" key="1">
    <citation type="submission" date="2020-01" db="EMBL/GenBank/DDBJ databases">
        <title>Insect and environment-associated Actinomycetes.</title>
        <authorList>
            <person name="Currrie C."/>
            <person name="Chevrette M."/>
            <person name="Carlson C."/>
            <person name="Stubbendieck R."/>
            <person name="Wendt-Pienkowski E."/>
        </authorList>
    </citation>
    <scope>NUCLEOTIDE SEQUENCE [LARGE SCALE GENOMIC DNA]</scope>
    <source>
        <strain evidence="1 2">SID11342</strain>
    </source>
</reference>
<accession>A0A6N9TX68</accession>
<comment type="caution">
    <text evidence="1">The sequence shown here is derived from an EMBL/GenBank/DDBJ whole genome shotgun (WGS) entry which is preliminary data.</text>
</comment>
<dbReference type="InterPro" id="IPR052349">
    <property type="entry name" value="Metallo-hydrolase_Enzymes"/>
</dbReference>
<feature type="non-terminal residue" evidence="1">
    <location>
        <position position="1"/>
    </location>
</feature>
<protein>
    <submittedName>
        <fullName evidence="1">Hydrolase</fullName>
    </submittedName>
</protein>